<accession>A0ABS2CB77</accession>
<dbReference type="RefSeq" id="WP_203570732.1">
    <property type="nucleotide sequence ID" value="NZ_WOFE01000002.1"/>
</dbReference>
<evidence type="ECO:0000313" key="3">
    <source>
        <dbReference type="Proteomes" id="UP001195660"/>
    </source>
</evidence>
<keyword evidence="1" id="KW-1133">Transmembrane helix</keyword>
<keyword evidence="1" id="KW-0812">Transmembrane</keyword>
<protein>
    <submittedName>
        <fullName evidence="2">Uncharacterized protein</fullName>
    </submittedName>
</protein>
<proteinExistence type="predicted"/>
<gene>
    <name evidence="2" type="ORF">GM173_07445</name>
</gene>
<dbReference type="EMBL" id="WOFE01000002">
    <property type="protein sequence ID" value="MBM5571412.1"/>
    <property type="molecule type" value="Genomic_DNA"/>
</dbReference>
<organism evidence="2 3">
    <name type="scientific">Deefgea chitinilytica</name>
    <dbReference type="NCBI Taxonomy" id="570276"/>
    <lineage>
        <taxon>Bacteria</taxon>
        <taxon>Pseudomonadati</taxon>
        <taxon>Pseudomonadota</taxon>
        <taxon>Betaproteobacteria</taxon>
        <taxon>Neisseriales</taxon>
        <taxon>Chitinibacteraceae</taxon>
        <taxon>Deefgea</taxon>
    </lineage>
</organism>
<keyword evidence="3" id="KW-1185">Reference proteome</keyword>
<evidence type="ECO:0000256" key="1">
    <source>
        <dbReference type="SAM" id="Phobius"/>
    </source>
</evidence>
<keyword evidence="1" id="KW-0472">Membrane</keyword>
<name>A0ABS2CB77_9NEIS</name>
<dbReference type="Proteomes" id="UP001195660">
    <property type="component" value="Unassembled WGS sequence"/>
</dbReference>
<feature type="transmembrane region" description="Helical" evidence="1">
    <location>
        <begin position="6"/>
        <end position="23"/>
    </location>
</feature>
<sequence length="61" mass="6890">MPATLIPIALIIGFAVYLLYCWWADKKSPSSPTAIADEVHFNPHLYVHAKQICGHKSMHKE</sequence>
<reference evidence="2 3" key="1">
    <citation type="submission" date="2019-11" db="EMBL/GenBank/DDBJ databases">
        <title>Novel Deefgea species.</title>
        <authorList>
            <person name="Han J.-H."/>
        </authorList>
    </citation>
    <scope>NUCLEOTIDE SEQUENCE [LARGE SCALE GENOMIC DNA]</scope>
    <source>
        <strain evidence="2 3">LMG 24817</strain>
    </source>
</reference>
<evidence type="ECO:0000313" key="2">
    <source>
        <dbReference type="EMBL" id="MBM5571412.1"/>
    </source>
</evidence>
<comment type="caution">
    <text evidence="2">The sequence shown here is derived from an EMBL/GenBank/DDBJ whole genome shotgun (WGS) entry which is preliminary data.</text>
</comment>